<comment type="caution">
    <text evidence="1">The sequence shown here is derived from an EMBL/GenBank/DDBJ whole genome shotgun (WGS) entry which is preliminary data.</text>
</comment>
<dbReference type="EMBL" id="JBHTEY010000004">
    <property type="protein sequence ID" value="MFC7616095.1"/>
    <property type="molecule type" value="Genomic_DNA"/>
</dbReference>
<protein>
    <submittedName>
        <fullName evidence="1">Uncharacterized protein</fullName>
    </submittedName>
</protein>
<reference evidence="2" key="1">
    <citation type="journal article" date="2019" name="Int. J. Syst. Evol. Microbiol.">
        <title>The Global Catalogue of Microorganisms (GCM) 10K type strain sequencing project: providing services to taxonomists for standard genome sequencing and annotation.</title>
        <authorList>
            <consortium name="The Broad Institute Genomics Platform"/>
            <consortium name="The Broad Institute Genome Sequencing Center for Infectious Disease"/>
            <person name="Wu L."/>
            <person name="Ma J."/>
        </authorList>
    </citation>
    <scope>NUCLEOTIDE SEQUENCE [LARGE SCALE GENOMIC DNA]</scope>
    <source>
        <strain evidence="2">JCM 17695</strain>
    </source>
</reference>
<organism evidence="1 2">
    <name type="scientific">Actinokineospora soli</name>
    <dbReference type="NCBI Taxonomy" id="1048753"/>
    <lineage>
        <taxon>Bacteria</taxon>
        <taxon>Bacillati</taxon>
        <taxon>Actinomycetota</taxon>
        <taxon>Actinomycetes</taxon>
        <taxon>Pseudonocardiales</taxon>
        <taxon>Pseudonocardiaceae</taxon>
        <taxon>Actinokineospora</taxon>
    </lineage>
</organism>
<sequence length="95" mass="10617">MHRVRFEVTGTTVVPFDAHFLGGSATHGTRVPLLGCSCGDLGCWPLLAHVGVADGRVVWDLFEQPFRPDRDYDRFGPFRFDLRQYRDALAEPGAP</sequence>
<keyword evidence="2" id="KW-1185">Reference proteome</keyword>
<evidence type="ECO:0000313" key="1">
    <source>
        <dbReference type="EMBL" id="MFC7616095.1"/>
    </source>
</evidence>
<gene>
    <name evidence="1" type="ORF">ACFQV2_24110</name>
</gene>
<evidence type="ECO:0000313" key="2">
    <source>
        <dbReference type="Proteomes" id="UP001596512"/>
    </source>
</evidence>
<proteinExistence type="predicted"/>
<name>A0ABW2TQJ6_9PSEU</name>
<dbReference type="Proteomes" id="UP001596512">
    <property type="component" value="Unassembled WGS sequence"/>
</dbReference>
<accession>A0ABW2TQJ6</accession>